<dbReference type="PANTHER" id="PTHR10953:SF5">
    <property type="entry name" value="SUMO-ACTIVATING ENZYME SUBUNIT 2"/>
    <property type="match status" value="1"/>
</dbReference>
<dbReference type="InterPro" id="IPR042449">
    <property type="entry name" value="Ub-E1_IAD_1"/>
</dbReference>
<feature type="binding site" evidence="12">
    <location>
        <position position="52"/>
    </location>
    <ligand>
        <name>ATP</name>
        <dbReference type="ChEBI" id="CHEBI:30616"/>
    </ligand>
</feature>
<dbReference type="GO" id="GO:0019948">
    <property type="term" value="F:SUMO activating enzyme activity"/>
    <property type="evidence" value="ECO:0007669"/>
    <property type="project" value="InterPro"/>
</dbReference>
<dbReference type="GO" id="GO:0016925">
    <property type="term" value="P:protein sumoylation"/>
    <property type="evidence" value="ECO:0007669"/>
    <property type="project" value="UniProtKB-UniPathway"/>
</dbReference>
<evidence type="ECO:0000256" key="5">
    <source>
        <dbReference type="ARBA" id="ARBA00022723"/>
    </source>
</evidence>
<sequence>MAYDSYLKRIFGDAKVAQLNSSKVLLVGAGGIGCELLKDLIMMNYGEIHVLDLDQIDLSNLNRQFLFRQHDIKKSKSLTAIKAVESFNHGTKLVAWHGNIMDTKMFPLSFFQQFDIIFNALDNLEARYYMNKISLFTKIPLMESGTTGLKGQVQPIYPYKTECFECVPKETPKTFPVCTIRSTPSKPIHCITWAKNFLLPQLLGETDDESNGDLQPTEADSDDKKELEALLKETNELLELSKLISSSDPKNPDDIDFAYKIIDKLFNEDIVRLLSIETLWSSRSKPTPLDYKVILSEEEEDSTPSDQKPLTPKQNLQLLVSTIKSLSSRPRPIEFDKDDDETLDFVLAASNLRSIVFGIPLKSKFETKQIAGNIIPAVATTNAIMAGFSALSSIHIPDVEKGRMTFDSGGNSTSRFVNSSKLEPPNPYCRACSVTRGIIKININNTKLSELKNAFVEKYGYEDDISIVSGSGGLIYDYDFDDNLDSVVGKFVSDGDVLLIGDSEELLDTVQCYIVQTESDELELPDMKIPKYKKVDNSENTEE</sequence>
<evidence type="ECO:0000256" key="6">
    <source>
        <dbReference type="ARBA" id="ARBA00022741"/>
    </source>
</evidence>
<dbReference type="FunFam" id="3.50.50.80:FF:000004">
    <property type="entry name" value="Ubiquitin-activating enzyme E1-like"/>
    <property type="match status" value="1"/>
</dbReference>
<dbReference type="InterPro" id="IPR035985">
    <property type="entry name" value="Ubiquitin-activating_enz"/>
</dbReference>
<feature type="non-terminal residue" evidence="17">
    <location>
        <position position="543"/>
    </location>
</feature>
<feature type="binding site" evidence="12">
    <location>
        <begin position="60"/>
        <end position="63"/>
    </location>
    <ligand>
        <name>ATP</name>
        <dbReference type="ChEBI" id="CHEBI:30616"/>
    </ligand>
</feature>
<accession>A0A1E4T4E1</accession>
<reference evidence="18" key="1">
    <citation type="submission" date="2016-04" db="EMBL/GenBank/DDBJ databases">
        <title>Comparative genomics of biotechnologically important yeasts.</title>
        <authorList>
            <consortium name="DOE Joint Genome Institute"/>
            <person name="Riley R."/>
            <person name="Haridas S."/>
            <person name="Wolfe K.H."/>
            <person name="Lopes M.R."/>
            <person name="Hittinger C.T."/>
            <person name="Goker M."/>
            <person name="Salamov A."/>
            <person name="Wisecaver J."/>
            <person name="Long T.M."/>
            <person name="Aerts A.L."/>
            <person name="Barry K."/>
            <person name="Choi C."/>
            <person name="Clum A."/>
            <person name="Coughlan A.Y."/>
            <person name="Deshpande S."/>
            <person name="Douglass A.P."/>
            <person name="Hanson S.J."/>
            <person name="Klenk H.-P."/>
            <person name="Labutti K."/>
            <person name="Lapidus A."/>
            <person name="Lindquist E."/>
            <person name="Lipzen A."/>
            <person name="Meier-Kolthoff J.P."/>
            <person name="Ohm R.A."/>
            <person name="Otillar R.P."/>
            <person name="Pangilinan J."/>
            <person name="Peng Y."/>
            <person name="Rokas A."/>
            <person name="Rosa C.A."/>
            <person name="Scheuner C."/>
            <person name="Sibirny A.A."/>
            <person name="Slot J.C."/>
            <person name="Stielow J.B."/>
            <person name="Sun H."/>
            <person name="Kurtzman C.P."/>
            <person name="Blackwell M."/>
            <person name="Grigoriev I.V."/>
            <person name="Jeffries T.W."/>
        </authorList>
    </citation>
    <scope>NUCLEOTIDE SEQUENCE [LARGE SCALE GENOMIC DNA]</scope>
    <source>
        <strain evidence="18">NRRL YB-2248</strain>
    </source>
</reference>
<evidence type="ECO:0000256" key="10">
    <source>
        <dbReference type="ARBA" id="ARBA00073512"/>
    </source>
</evidence>
<feature type="binding site" evidence="12">
    <location>
        <begin position="122"/>
        <end position="127"/>
    </location>
    <ligand>
        <name>ATP</name>
        <dbReference type="ChEBI" id="CHEBI:30616"/>
    </ligand>
</feature>
<keyword evidence="5 13" id="KW-0479">Metal-binding</keyword>
<keyword evidence="9 12" id="KW-0067">ATP-binding</keyword>
<evidence type="ECO:0000256" key="11">
    <source>
        <dbReference type="PIRSR" id="PIRSR039133-1"/>
    </source>
</evidence>
<dbReference type="GO" id="GO:0046872">
    <property type="term" value="F:metal ion binding"/>
    <property type="evidence" value="ECO:0007669"/>
    <property type="project" value="UniProtKB-KW"/>
</dbReference>
<evidence type="ECO:0000259" key="16">
    <source>
        <dbReference type="Pfam" id="PF10585"/>
    </source>
</evidence>
<dbReference type="Gene3D" id="1.10.10.520">
    <property type="entry name" value="Ubiquitin activating enzymes (Uba3). Chain: B, domain 2"/>
    <property type="match status" value="1"/>
</dbReference>
<evidence type="ECO:0000256" key="4">
    <source>
        <dbReference type="ARBA" id="ARBA00022490"/>
    </source>
</evidence>
<dbReference type="PROSITE" id="PS00865">
    <property type="entry name" value="UBIQUITIN_ACTIVAT_2"/>
    <property type="match status" value="1"/>
</dbReference>
<dbReference type="Gene3D" id="3.50.50.80">
    <property type="entry name" value="Ubiquitin-activating enzyme E1, inactive adenylation domain, subdomain 1"/>
    <property type="match status" value="1"/>
</dbReference>
<dbReference type="OrthoDB" id="10255449at2759"/>
<keyword evidence="6 12" id="KW-0547">Nucleotide-binding</keyword>
<keyword evidence="4" id="KW-0963">Cytoplasm</keyword>
<dbReference type="Pfam" id="PF10585">
    <property type="entry name" value="UBA_E1_SCCH"/>
    <property type="match status" value="1"/>
</dbReference>
<organism evidence="17 18">
    <name type="scientific">[Candida] arabinofermentans NRRL YB-2248</name>
    <dbReference type="NCBI Taxonomy" id="983967"/>
    <lineage>
        <taxon>Eukaryota</taxon>
        <taxon>Fungi</taxon>
        <taxon>Dikarya</taxon>
        <taxon>Ascomycota</taxon>
        <taxon>Saccharomycotina</taxon>
        <taxon>Pichiomycetes</taxon>
        <taxon>Pichiales</taxon>
        <taxon>Pichiaceae</taxon>
        <taxon>Ogataea</taxon>
        <taxon>Ogataea/Candida clade</taxon>
    </lineage>
</organism>
<dbReference type="GO" id="GO:0005737">
    <property type="term" value="C:cytoplasm"/>
    <property type="evidence" value="ECO:0007669"/>
    <property type="project" value="UniProtKB-SubCell"/>
</dbReference>
<feature type="binding site" evidence="13">
    <location>
        <position position="429"/>
    </location>
    <ligand>
        <name>Zn(2+)</name>
        <dbReference type="ChEBI" id="CHEBI:29105"/>
    </ligand>
</feature>
<evidence type="ECO:0000313" key="17">
    <source>
        <dbReference type="EMBL" id="ODV86592.1"/>
    </source>
</evidence>
<gene>
    <name evidence="17" type="ORF">CANARDRAFT_191365</name>
</gene>
<dbReference type="InterPro" id="IPR045886">
    <property type="entry name" value="ThiF/MoeB/HesA"/>
</dbReference>
<dbReference type="PANTHER" id="PTHR10953">
    <property type="entry name" value="UBIQUITIN-ACTIVATING ENZYME E1"/>
    <property type="match status" value="1"/>
</dbReference>
<evidence type="ECO:0000256" key="13">
    <source>
        <dbReference type="PIRSR" id="PIRSR039133-3"/>
    </source>
</evidence>
<feature type="domain" description="THIF-type NAD/FAD binding fold" evidence="15">
    <location>
        <begin position="9"/>
        <end position="397"/>
    </location>
</feature>
<feature type="active site" description="Glycyl thioester intermediate" evidence="11 14">
    <location>
        <position position="178"/>
    </location>
</feature>
<evidence type="ECO:0000256" key="7">
    <source>
        <dbReference type="ARBA" id="ARBA00022786"/>
    </source>
</evidence>
<keyword evidence="18" id="KW-1185">Reference proteome</keyword>
<name>A0A1E4T4E1_9ASCO</name>
<dbReference type="InterPro" id="IPR023318">
    <property type="entry name" value="Ub_act_enz_dom_a_sf"/>
</dbReference>
<dbReference type="Gene3D" id="3.10.290.20">
    <property type="entry name" value="Ubiquitin-like 2 activating enzyme e1b. Chain: B, domain 3"/>
    <property type="match status" value="1"/>
</dbReference>
<dbReference type="Proteomes" id="UP000094801">
    <property type="component" value="Unassembled WGS sequence"/>
</dbReference>
<evidence type="ECO:0000256" key="12">
    <source>
        <dbReference type="PIRSR" id="PIRSR039133-2"/>
    </source>
</evidence>
<dbReference type="InterPro" id="IPR000594">
    <property type="entry name" value="ThiF_NAD_FAD-bd"/>
</dbReference>
<dbReference type="STRING" id="983967.A0A1E4T4E1"/>
<dbReference type="GO" id="GO:0005524">
    <property type="term" value="F:ATP binding"/>
    <property type="evidence" value="ECO:0007669"/>
    <property type="project" value="UniProtKB-KW"/>
</dbReference>
<dbReference type="InterPro" id="IPR030661">
    <property type="entry name" value="Uba2"/>
</dbReference>
<comment type="pathway">
    <text evidence="2">Protein modification; protein sumoylation.</text>
</comment>
<feature type="binding site" evidence="12">
    <location>
        <begin position="28"/>
        <end position="33"/>
    </location>
    <ligand>
        <name>ATP</name>
        <dbReference type="ChEBI" id="CHEBI:30616"/>
    </ligand>
</feature>
<feature type="binding site" evidence="13">
    <location>
        <position position="163"/>
    </location>
    <ligand>
        <name>Zn(2+)</name>
        <dbReference type="ChEBI" id="CHEBI:29105"/>
    </ligand>
</feature>
<feature type="binding site" evidence="13">
    <location>
        <position position="432"/>
    </location>
    <ligand>
        <name>Zn(2+)</name>
        <dbReference type="ChEBI" id="CHEBI:29105"/>
    </ligand>
</feature>
<evidence type="ECO:0000256" key="14">
    <source>
        <dbReference type="PROSITE-ProRule" id="PRU10132"/>
    </source>
</evidence>
<evidence type="ECO:0000256" key="8">
    <source>
        <dbReference type="ARBA" id="ARBA00022833"/>
    </source>
</evidence>
<comment type="subcellular location">
    <subcellularLocation>
        <location evidence="1">Cytoplasm</location>
    </subcellularLocation>
</comment>
<dbReference type="InterPro" id="IPR033127">
    <property type="entry name" value="UBQ-activ_enz_E1_Cys_AS"/>
</dbReference>
<proteinExistence type="inferred from homology"/>
<feature type="binding site" evidence="12">
    <location>
        <position position="76"/>
    </location>
    <ligand>
        <name>ATP</name>
        <dbReference type="ChEBI" id="CHEBI:30616"/>
    </ligand>
</feature>
<evidence type="ECO:0000313" key="18">
    <source>
        <dbReference type="Proteomes" id="UP000094801"/>
    </source>
</evidence>
<dbReference type="SUPFAM" id="SSF69572">
    <property type="entry name" value="Activating enzymes of the ubiquitin-like proteins"/>
    <property type="match status" value="1"/>
</dbReference>
<evidence type="ECO:0000256" key="9">
    <source>
        <dbReference type="ARBA" id="ARBA00022840"/>
    </source>
</evidence>
<dbReference type="Pfam" id="PF00899">
    <property type="entry name" value="ThiF"/>
    <property type="match status" value="1"/>
</dbReference>
<evidence type="ECO:0000256" key="1">
    <source>
        <dbReference type="ARBA" id="ARBA00004496"/>
    </source>
</evidence>
<feature type="binding site" evidence="13">
    <location>
        <position position="166"/>
    </location>
    <ligand>
        <name>Zn(2+)</name>
        <dbReference type="ChEBI" id="CHEBI:29105"/>
    </ligand>
</feature>
<evidence type="ECO:0000259" key="15">
    <source>
        <dbReference type="Pfam" id="PF00899"/>
    </source>
</evidence>
<dbReference type="InterPro" id="IPR019572">
    <property type="entry name" value="UBA_E1_SCCH"/>
</dbReference>
<feature type="domain" description="Ubiquitin-activating enzyme SCCH" evidence="16">
    <location>
        <begin position="303"/>
        <end position="368"/>
    </location>
</feature>
<keyword evidence="8 13" id="KW-0862">Zinc</keyword>
<dbReference type="UniPathway" id="UPA00886"/>
<dbReference type="PIRSF" id="PIRSF039133">
    <property type="entry name" value="SUMO_E1B"/>
    <property type="match status" value="1"/>
</dbReference>
<evidence type="ECO:0000256" key="3">
    <source>
        <dbReference type="ARBA" id="ARBA00005673"/>
    </source>
</evidence>
<dbReference type="EMBL" id="KV453849">
    <property type="protein sequence ID" value="ODV86592.1"/>
    <property type="molecule type" value="Genomic_DNA"/>
</dbReference>
<comment type="similarity">
    <text evidence="3">Belongs to the ubiquitin-activating E1 family.</text>
</comment>
<evidence type="ECO:0000256" key="2">
    <source>
        <dbReference type="ARBA" id="ARBA00004718"/>
    </source>
</evidence>
<dbReference type="AlphaFoldDB" id="A0A1E4T4E1"/>
<protein>
    <recommendedName>
        <fullName evidence="10">Ubiquitin-activating enzyme E1-like</fullName>
    </recommendedName>
</protein>
<keyword evidence="7" id="KW-0833">Ubl conjugation pathway</keyword>
<dbReference type="GO" id="GO:0031510">
    <property type="term" value="C:SUMO activating enzyme complex"/>
    <property type="evidence" value="ECO:0007669"/>
    <property type="project" value="TreeGrafter"/>
</dbReference>